<evidence type="ECO:0000313" key="2">
    <source>
        <dbReference type="Proteomes" id="UP000026923"/>
    </source>
</evidence>
<dbReference type="SUPFAM" id="SSF54001">
    <property type="entry name" value="Cysteine proteinases"/>
    <property type="match status" value="1"/>
</dbReference>
<gene>
    <name evidence="1" type="ORF">B597_022220</name>
</gene>
<protein>
    <submittedName>
        <fullName evidence="1">Nitrite transporter</fullName>
    </submittedName>
</protein>
<name>A0A061JL35_STUST</name>
<accession>A0A061JL35</accession>
<evidence type="ECO:0000313" key="1">
    <source>
        <dbReference type="EMBL" id="EWC39050.1"/>
    </source>
</evidence>
<dbReference type="OrthoDB" id="9182016at2"/>
<dbReference type="Proteomes" id="UP000026923">
    <property type="component" value="Unassembled WGS sequence"/>
</dbReference>
<dbReference type="AlphaFoldDB" id="A0A061JL35"/>
<proteinExistence type="predicted"/>
<sequence>MLDMTKYLDGRYLEGGRVWPEIDCYGIVLEVRRDLGLPDWPDWAGVTKAEDGLHHAGAKQAREAELCEPQEGAVAACYSGSLLTHVAVVVERDGLLYAVECNPRRNVTCLPLRRFERRFVRVEYYR</sequence>
<dbReference type="HOGENOM" id="CLU_1925733_0_0_6"/>
<dbReference type="EMBL" id="AMCZ02000057">
    <property type="protein sequence ID" value="EWC39050.1"/>
    <property type="molecule type" value="Genomic_DNA"/>
</dbReference>
<dbReference type="Gene3D" id="3.90.1720.10">
    <property type="entry name" value="endopeptidase domain like (from Nostoc punctiforme)"/>
    <property type="match status" value="1"/>
</dbReference>
<dbReference type="InterPro" id="IPR038765">
    <property type="entry name" value="Papain-like_cys_pep_sf"/>
</dbReference>
<comment type="caution">
    <text evidence="1">The sequence shown here is derived from an EMBL/GenBank/DDBJ whole genome shotgun (WGS) entry which is preliminary data.</text>
</comment>
<dbReference type="RefSeq" id="WP_003297562.1">
    <property type="nucleotide sequence ID" value="NZ_KK020676.1"/>
</dbReference>
<organism evidence="1 2">
    <name type="scientific">Stutzerimonas stutzeri KOS6</name>
    <dbReference type="NCBI Taxonomy" id="1218352"/>
    <lineage>
        <taxon>Bacteria</taxon>
        <taxon>Pseudomonadati</taxon>
        <taxon>Pseudomonadota</taxon>
        <taxon>Gammaproteobacteria</taxon>
        <taxon>Pseudomonadales</taxon>
        <taxon>Pseudomonadaceae</taxon>
        <taxon>Stutzerimonas</taxon>
    </lineage>
</organism>
<dbReference type="eggNOG" id="ENOG5030W7C">
    <property type="taxonomic scope" value="Bacteria"/>
</dbReference>
<reference evidence="1 2" key="1">
    <citation type="journal article" date="2013" name="Genome Announc.">
        <title>Draft Genome of the Nitrogen-Fixing Bacterium Pseudomonas stutzeri Strain KOS6 Isolated from Industrial Hydrocarbon Sludge.</title>
        <authorList>
            <person name="Grigoryeva T.V."/>
            <person name="Laikov A.V."/>
            <person name="Naumova R.P."/>
            <person name="Manolov A.I."/>
            <person name="Larin A.K."/>
            <person name="Karpova I.Y."/>
            <person name="Semashko T.A."/>
            <person name="Alexeev D.G."/>
            <person name="Kostryukova E.S."/>
            <person name="Muller R."/>
            <person name="Govorun V.M."/>
        </authorList>
    </citation>
    <scope>NUCLEOTIDE SEQUENCE [LARGE SCALE GENOMIC DNA]</scope>
    <source>
        <strain evidence="1 2">KOS6</strain>
    </source>
</reference>